<keyword evidence="2" id="KW-0802">TPR repeat</keyword>
<feature type="transmembrane region" description="Helical" evidence="3">
    <location>
        <begin position="7"/>
        <end position="28"/>
    </location>
</feature>
<keyword evidence="1" id="KW-0677">Repeat</keyword>
<evidence type="ECO:0000313" key="5">
    <source>
        <dbReference type="Proteomes" id="UP000228987"/>
    </source>
</evidence>
<feature type="transmembrane region" description="Helical" evidence="3">
    <location>
        <begin position="335"/>
        <end position="353"/>
    </location>
</feature>
<feature type="transmembrane region" description="Helical" evidence="3">
    <location>
        <begin position="183"/>
        <end position="200"/>
    </location>
</feature>
<keyword evidence="3" id="KW-0472">Membrane</keyword>
<evidence type="ECO:0000313" key="4">
    <source>
        <dbReference type="EMBL" id="PCJ40682.1"/>
    </source>
</evidence>
<reference evidence="5" key="1">
    <citation type="submission" date="2017-08" db="EMBL/GenBank/DDBJ databases">
        <title>A dynamic microbial community with high functional redundancy inhabits the cold, oxic subseafloor aquifer.</title>
        <authorList>
            <person name="Tully B.J."/>
            <person name="Wheat C.G."/>
            <person name="Glazer B.T."/>
            <person name="Huber J.A."/>
        </authorList>
    </citation>
    <scope>NUCLEOTIDE SEQUENCE [LARGE SCALE GENOMIC DNA]</scope>
</reference>
<dbReference type="PANTHER" id="PTHR44227:SF3">
    <property type="entry name" value="PROTEIN O-MANNOSYL-TRANSFERASE TMTC4"/>
    <property type="match status" value="1"/>
</dbReference>
<feature type="transmembrane region" description="Helical" evidence="3">
    <location>
        <begin position="310"/>
        <end position="329"/>
    </location>
</feature>
<protein>
    <recommendedName>
        <fullName evidence="6">Tetratricopeptide repeat protein</fullName>
    </recommendedName>
</protein>
<feature type="transmembrane region" description="Helical" evidence="3">
    <location>
        <begin position="206"/>
        <end position="222"/>
    </location>
</feature>
<evidence type="ECO:0000256" key="1">
    <source>
        <dbReference type="ARBA" id="ARBA00022737"/>
    </source>
</evidence>
<sequence>MFESDKKFNWFVAIGIVASLLFVASLYWSGLNGPFLLDDVQNIQADYVAGFNWPEIYYAVTHNNSGMLGRPVSVLSILFSGILHGPDSWGYKYHNLLIHLINGLLIFWILLEILPRLVINKDQKALCMVAGLSALLWMLHPIMVSTVLYAVQRMAELSALFTLVAILVYIFAREALEKQNKSYYFLAYLAFPLALLLAVFSKENGALVPFYIFVIELVVYRLHFSNKNVRNNLIVFHTLFVFIPIMLGSIYLATHFSELANFALRDYSMIERLMTQLHVMAFYLKLILLPNLSDMSLFHDDYQITRTFDIGTILLFLFFSASVWFVFYMKKRAPVISFFVAWFIVSHLMESTFLNLELVFEHRNYLAALGPIVILIYFVSISMQHKGLRYIPVFFIALTSFMTYARVGEWQSKDVFVTIAVTEHPESLRAQVEYAYLQFALGNRDAAIEHLEIGQRLNQREFGSVVNNIVYLCGTDFNSEELFVEAKLRAANYPVTPYALNSIDILSRLIKDNNCSGVTLDQLLELVQVSSNQTDTQKIKTLLGYLQRQEAQIRIFTGDVDAGLRYMISAYQNSGATSILVEITNVLLSVKAYENAEEIIGLLEELDQNSPKSEKYQIDILKTKLAELKP</sequence>
<organism evidence="4 5">
    <name type="scientific">SAR86 cluster bacterium</name>
    <dbReference type="NCBI Taxonomy" id="2030880"/>
    <lineage>
        <taxon>Bacteria</taxon>
        <taxon>Pseudomonadati</taxon>
        <taxon>Pseudomonadota</taxon>
        <taxon>Gammaproteobacteria</taxon>
        <taxon>SAR86 cluster</taxon>
    </lineage>
</organism>
<feature type="transmembrane region" description="Helical" evidence="3">
    <location>
        <begin position="126"/>
        <end position="151"/>
    </location>
</feature>
<accession>A0A2A5CA47</accession>
<proteinExistence type="predicted"/>
<keyword evidence="3" id="KW-1133">Transmembrane helix</keyword>
<feature type="transmembrane region" description="Helical" evidence="3">
    <location>
        <begin position="389"/>
        <end position="407"/>
    </location>
</feature>
<feature type="transmembrane region" description="Helical" evidence="3">
    <location>
        <begin position="365"/>
        <end position="383"/>
    </location>
</feature>
<feature type="transmembrane region" description="Helical" evidence="3">
    <location>
        <begin position="157"/>
        <end position="176"/>
    </location>
</feature>
<feature type="transmembrane region" description="Helical" evidence="3">
    <location>
        <begin position="96"/>
        <end position="114"/>
    </location>
</feature>
<dbReference type="AlphaFoldDB" id="A0A2A5CA47"/>
<feature type="transmembrane region" description="Helical" evidence="3">
    <location>
        <begin position="234"/>
        <end position="253"/>
    </location>
</feature>
<evidence type="ECO:0008006" key="6">
    <source>
        <dbReference type="Google" id="ProtNLM"/>
    </source>
</evidence>
<dbReference type="EMBL" id="NVWI01000008">
    <property type="protein sequence ID" value="PCJ40682.1"/>
    <property type="molecule type" value="Genomic_DNA"/>
</dbReference>
<keyword evidence="3" id="KW-0812">Transmembrane</keyword>
<name>A0A2A5CA47_9GAMM</name>
<gene>
    <name evidence="4" type="ORF">COA71_10600</name>
</gene>
<dbReference type="Proteomes" id="UP000228987">
    <property type="component" value="Unassembled WGS sequence"/>
</dbReference>
<dbReference type="PANTHER" id="PTHR44227">
    <property type="match status" value="1"/>
</dbReference>
<comment type="caution">
    <text evidence="4">The sequence shown here is derived from an EMBL/GenBank/DDBJ whole genome shotgun (WGS) entry which is preliminary data.</text>
</comment>
<evidence type="ECO:0000256" key="3">
    <source>
        <dbReference type="SAM" id="Phobius"/>
    </source>
</evidence>
<evidence type="ECO:0000256" key="2">
    <source>
        <dbReference type="ARBA" id="ARBA00022803"/>
    </source>
</evidence>
<dbReference type="InterPro" id="IPR052346">
    <property type="entry name" value="O-mannosyl-transferase_TMTC"/>
</dbReference>